<feature type="compositionally biased region" description="Polar residues" evidence="5">
    <location>
        <begin position="353"/>
        <end position="363"/>
    </location>
</feature>
<comment type="subcellular location">
    <subcellularLocation>
        <location evidence="1">Membrane</location>
        <topology evidence="1">Single-pass membrane protein</topology>
    </subcellularLocation>
</comment>
<sequence length="363" mass="37728">MALPFLLAWLSLCASSFLVFKAQYTLAQCDPPGDYTWMENSKGHSPCLIAAYLLVPCVGPVHAEIPGLNDPDTTPGYGGPTQSTLACGCNTVMYALLQACTACQPGGYRGVLRWSEYSANCTDPTLLSYPNPIPPGTAIPAWAFQDVRRTDKFDPVKAALTGDTPESSASPSSTTATFSATLGTMAASSSSSPPSSTSSGAPTSPTAGTSAESGDGQGKSSNVGAIAGGAVGGMLGLLLLGSAIIYMLLRQRRLDRKTEAHASERPMSEADEPSEKPMSIMSVPSMIYDPDDPRTFPAATNPSPFGMRSASPTPSVPPGSIAGHMHSFSALQSYTAPGYNGSENGHGHAGSTYRANPNNQYQQ</sequence>
<dbReference type="InParanoid" id="A0A5C3NS20"/>
<dbReference type="GO" id="GO:0071944">
    <property type="term" value="C:cell periphery"/>
    <property type="evidence" value="ECO:0007669"/>
    <property type="project" value="UniProtKB-ARBA"/>
</dbReference>
<evidence type="ECO:0000313" key="8">
    <source>
        <dbReference type="EMBL" id="TFK79539.1"/>
    </source>
</evidence>
<keyword evidence="2 6" id="KW-0812">Transmembrane</keyword>
<evidence type="ECO:0000256" key="4">
    <source>
        <dbReference type="ARBA" id="ARBA00023136"/>
    </source>
</evidence>
<evidence type="ECO:0000313" key="9">
    <source>
        <dbReference type="Proteomes" id="UP000308197"/>
    </source>
</evidence>
<feature type="chain" id="PRO_5023059195" evidence="7">
    <location>
        <begin position="28"/>
        <end position="363"/>
    </location>
</feature>
<evidence type="ECO:0000256" key="3">
    <source>
        <dbReference type="ARBA" id="ARBA00022989"/>
    </source>
</evidence>
<dbReference type="Proteomes" id="UP000308197">
    <property type="component" value="Unassembled WGS sequence"/>
</dbReference>
<evidence type="ECO:0000256" key="5">
    <source>
        <dbReference type="SAM" id="MobiDB-lite"/>
    </source>
</evidence>
<feature type="signal peptide" evidence="7">
    <location>
        <begin position="1"/>
        <end position="27"/>
    </location>
</feature>
<feature type="transmembrane region" description="Helical" evidence="6">
    <location>
        <begin position="225"/>
        <end position="249"/>
    </location>
</feature>
<keyword evidence="7" id="KW-0732">Signal</keyword>
<keyword evidence="9" id="KW-1185">Reference proteome</keyword>
<evidence type="ECO:0000256" key="1">
    <source>
        <dbReference type="ARBA" id="ARBA00004167"/>
    </source>
</evidence>
<dbReference type="GO" id="GO:0016020">
    <property type="term" value="C:membrane"/>
    <property type="evidence" value="ECO:0007669"/>
    <property type="project" value="UniProtKB-SubCell"/>
</dbReference>
<protein>
    <submittedName>
        <fullName evidence="8">Uncharacterized protein</fullName>
    </submittedName>
</protein>
<accession>A0A5C3NS20</accession>
<gene>
    <name evidence="8" type="ORF">K466DRAFT_656875</name>
</gene>
<evidence type="ECO:0000256" key="2">
    <source>
        <dbReference type="ARBA" id="ARBA00022692"/>
    </source>
</evidence>
<feature type="region of interest" description="Disordered" evidence="5">
    <location>
        <begin position="184"/>
        <end position="219"/>
    </location>
</feature>
<feature type="compositionally biased region" description="Basic and acidic residues" evidence="5">
    <location>
        <begin position="257"/>
        <end position="268"/>
    </location>
</feature>
<dbReference type="PANTHER" id="PTHR15549">
    <property type="entry name" value="PAIRED IMMUNOGLOBULIN-LIKE TYPE 2 RECEPTOR"/>
    <property type="match status" value="1"/>
</dbReference>
<feature type="region of interest" description="Disordered" evidence="5">
    <location>
        <begin position="298"/>
        <end position="363"/>
    </location>
</feature>
<keyword evidence="3 6" id="KW-1133">Transmembrane helix</keyword>
<name>A0A5C3NS20_9APHY</name>
<dbReference type="InterPro" id="IPR051694">
    <property type="entry name" value="Immunoregulatory_rcpt-like"/>
</dbReference>
<dbReference type="AlphaFoldDB" id="A0A5C3NS20"/>
<feature type="region of interest" description="Disordered" evidence="5">
    <location>
        <begin position="257"/>
        <end position="277"/>
    </location>
</feature>
<dbReference type="EMBL" id="ML212004">
    <property type="protein sequence ID" value="TFK79539.1"/>
    <property type="molecule type" value="Genomic_DNA"/>
</dbReference>
<evidence type="ECO:0000256" key="6">
    <source>
        <dbReference type="SAM" id="Phobius"/>
    </source>
</evidence>
<dbReference type="STRING" id="1314778.A0A5C3NS20"/>
<proteinExistence type="predicted"/>
<feature type="compositionally biased region" description="Low complexity" evidence="5">
    <location>
        <begin position="184"/>
        <end position="214"/>
    </location>
</feature>
<keyword evidence="4 6" id="KW-0472">Membrane</keyword>
<evidence type="ECO:0000256" key="7">
    <source>
        <dbReference type="SAM" id="SignalP"/>
    </source>
</evidence>
<reference evidence="8 9" key="1">
    <citation type="journal article" date="2019" name="Nat. Ecol. Evol.">
        <title>Megaphylogeny resolves global patterns of mushroom evolution.</title>
        <authorList>
            <person name="Varga T."/>
            <person name="Krizsan K."/>
            <person name="Foldi C."/>
            <person name="Dima B."/>
            <person name="Sanchez-Garcia M."/>
            <person name="Sanchez-Ramirez S."/>
            <person name="Szollosi G.J."/>
            <person name="Szarkandi J.G."/>
            <person name="Papp V."/>
            <person name="Albert L."/>
            <person name="Andreopoulos W."/>
            <person name="Angelini C."/>
            <person name="Antonin V."/>
            <person name="Barry K.W."/>
            <person name="Bougher N.L."/>
            <person name="Buchanan P."/>
            <person name="Buyck B."/>
            <person name="Bense V."/>
            <person name="Catcheside P."/>
            <person name="Chovatia M."/>
            <person name="Cooper J."/>
            <person name="Damon W."/>
            <person name="Desjardin D."/>
            <person name="Finy P."/>
            <person name="Geml J."/>
            <person name="Haridas S."/>
            <person name="Hughes K."/>
            <person name="Justo A."/>
            <person name="Karasinski D."/>
            <person name="Kautmanova I."/>
            <person name="Kiss B."/>
            <person name="Kocsube S."/>
            <person name="Kotiranta H."/>
            <person name="LaButti K.M."/>
            <person name="Lechner B.E."/>
            <person name="Liimatainen K."/>
            <person name="Lipzen A."/>
            <person name="Lukacs Z."/>
            <person name="Mihaltcheva S."/>
            <person name="Morgado L.N."/>
            <person name="Niskanen T."/>
            <person name="Noordeloos M.E."/>
            <person name="Ohm R.A."/>
            <person name="Ortiz-Santana B."/>
            <person name="Ovrebo C."/>
            <person name="Racz N."/>
            <person name="Riley R."/>
            <person name="Savchenko A."/>
            <person name="Shiryaev A."/>
            <person name="Soop K."/>
            <person name="Spirin V."/>
            <person name="Szebenyi C."/>
            <person name="Tomsovsky M."/>
            <person name="Tulloss R.E."/>
            <person name="Uehling J."/>
            <person name="Grigoriev I.V."/>
            <person name="Vagvolgyi C."/>
            <person name="Papp T."/>
            <person name="Martin F.M."/>
            <person name="Miettinen O."/>
            <person name="Hibbett D.S."/>
            <person name="Nagy L.G."/>
        </authorList>
    </citation>
    <scope>NUCLEOTIDE SEQUENCE [LARGE SCALE GENOMIC DNA]</scope>
    <source>
        <strain evidence="8 9">HHB13444</strain>
    </source>
</reference>
<organism evidence="8 9">
    <name type="scientific">Polyporus arcularius HHB13444</name>
    <dbReference type="NCBI Taxonomy" id="1314778"/>
    <lineage>
        <taxon>Eukaryota</taxon>
        <taxon>Fungi</taxon>
        <taxon>Dikarya</taxon>
        <taxon>Basidiomycota</taxon>
        <taxon>Agaricomycotina</taxon>
        <taxon>Agaricomycetes</taxon>
        <taxon>Polyporales</taxon>
        <taxon>Polyporaceae</taxon>
        <taxon>Polyporus</taxon>
    </lineage>
</organism>